<name>A0A420DI04_9RHOB</name>
<dbReference type="AlphaFoldDB" id="A0A420DI04"/>
<evidence type="ECO:0000313" key="2">
    <source>
        <dbReference type="Proteomes" id="UP000284407"/>
    </source>
</evidence>
<gene>
    <name evidence="1" type="ORF">C8N30_2951</name>
</gene>
<accession>A0A420DI04</accession>
<keyword evidence="2" id="KW-1185">Reference proteome</keyword>
<reference evidence="1 2" key="1">
    <citation type="submission" date="2018-09" db="EMBL/GenBank/DDBJ databases">
        <title>Genomic Encyclopedia of Archaeal and Bacterial Type Strains, Phase II (KMG-II): from individual species to whole genera.</title>
        <authorList>
            <person name="Goeker M."/>
        </authorList>
    </citation>
    <scope>NUCLEOTIDE SEQUENCE [LARGE SCALE GENOMIC DNA]</scope>
    <source>
        <strain evidence="1 2">DSM 11458</strain>
    </source>
</reference>
<evidence type="ECO:0000313" key="1">
    <source>
        <dbReference type="EMBL" id="RKE93850.1"/>
    </source>
</evidence>
<proteinExistence type="predicted"/>
<sequence length="34" mass="4123">MKENLRGMVQPRLRKIENQEEEGELIHFSARNIR</sequence>
<comment type="caution">
    <text evidence="1">The sequence shown here is derived from an EMBL/GenBank/DDBJ whole genome shotgun (WGS) entry which is preliminary data.</text>
</comment>
<dbReference type="EMBL" id="RAQK01000002">
    <property type="protein sequence ID" value="RKE93850.1"/>
    <property type="molecule type" value="Genomic_DNA"/>
</dbReference>
<dbReference type="Proteomes" id="UP000284407">
    <property type="component" value="Unassembled WGS sequence"/>
</dbReference>
<protein>
    <submittedName>
        <fullName evidence="1">Uncharacterized protein</fullName>
    </submittedName>
</protein>
<organism evidence="1 2">
    <name type="scientific">Sulfitobacter guttiformis</name>
    <dbReference type="NCBI Taxonomy" id="74349"/>
    <lineage>
        <taxon>Bacteria</taxon>
        <taxon>Pseudomonadati</taxon>
        <taxon>Pseudomonadota</taxon>
        <taxon>Alphaproteobacteria</taxon>
        <taxon>Rhodobacterales</taxon>
        <taxon>Roseobacteraceae</taxon>
        <taxon>Sulfitobacter</taxon>
    </lineage>
</organism>